<proteinExistence type="predicted"/>
<protein>
    <submittedName>
        <fullName evidence="1">Uncharacterized protein</fullName>
    </submittedName>
</protein>
<name>A0AAV5MPX6_9ROSI</name>
<accession>A0AAV5MPX6</accession>
<evidence type="ECO:0000313" key="2">
    <source>
        <dbReference type="Proteomes" id="UP001054252"/>
    </source>
</evidence>
<dbReference type="EMBL" id="BPVZ01000404">
    <property type="protein sequence ID" value="GKV50883.1"/>
    <property type="molecule type" value="Genomic_DNA"/>
</dbReference>
<dbReference type="Proteomes" id="UP001054252">
    <property type="component" value="Unassembled WGS sequence"/>
</dbReference>
<sequence length="37" mass="3908">MPLILSLVSYFGFQGSTSRKCWSCGVQAAKVAANGKT</sequence>
<comment type="caution">
    <text evidence="1">The sequence shown here is derived from an EMBL/GenBank/DDBJ whole genome shotgun (WGS) entry which is preliminary data.</text>
</comment>
<reference evidence="1 2" key="1">
    <citation type="journal article" date="2021" name="Commun. Biol.">
        <title>The genome of Shorea leprosula (Dipterocarpaceae) highlights the ecological relevance of drought in aseasonal tropical rainforests.</title>
        <authorList>
            <person name="Ng K.K.S."/>
            <person name="Kobayashi M.J."/>
            <person name="Fawcett J.A."/>
            <person name="Hatakeyama M."/>
            <person name="Paape T."/>
            <person name="Ng C.H."/>
            <person name="Ang C.C."/>
            <person name="Tnah L.H."/>
            <person name="Lee C.T."/>
            <person name="Nishiyama T."/>
            <person name="Sese J."/>
            <person name="O'Brien M.J."/>
            <person name="Copetti D."/>
            <person name="Mohd Noor M.I."/>
            <person name="Ong R.C."/>
            <person name="Putra M."/>
            <person name="Sireger I.Z."/>
            <person name="Indrioko S."/>
            <person name="Kosugi Y."/>
            <person name="Izuno A."/>
            <person name="Isagi Y."/>
            <person name="Lee S.L."/>
            <person name="Shimizu K.K."/>
        </authorList>
    </citation>
    <scope>NUCLEOTIDE SEQUENCE [LARGE SCALE GENOMIC DNA]</scope>
    <source>
        <strain evidence="1">214</strain>
    </source>
</reference>
<evidence type="ECO:0000313" key="1">
    <source>
        <dbReference type="EMBL" id="GKV50883.1"/>
    </source>
</evidence>
<keyword evidence="2" id="KW-1185">Reference proteome</keyword>
<gene>
    <name evidence="1" type="ORF">SLEP1_g57563</name>
</gene>
<organism evidence="1 2">
    <name type="scientific">Rubroshorea leprosula</name>
    <dbReference type="NCBI Taxonomy" id="152421"/>
    <lineage>
        <taxon>Eukaryota</taxon>
        <taxon>Viridiplantae</taxon>
        <taxon>Streptophyta</taxon>
        <taxon>Embryophyta</taxon>
        <taxon>Tracheophyta</taxon>
        <taxon>Spermatophyta</taxon>
        <taxon>Magnoliopsida</taxon>
        <taxon>eudicotyledons</taxon>
        <taxon>Gunneridae</taxon>
        <taxon>Pentapetalae</taxon>
        <taxon>rosids</taxon>
        <taxon>malvids</taxon>
        <taxon>Malvales</taxon>
        <taxon>Dipterocarpaceae</taxon>
        <taxon>Rubroshorea</taxon>
    </lineage>
</organism>
<dbReference type="AlphaFoldDB" id="A0AAV5MPX6"/>